<dbReference type="STRING" id="299467.A0A443SL87"/>
<dbReference type="PANTHER" id="PTHR11946">
    <property type="entry name" value="VALYL-TRNA SYNTHETASES"/>
    <property type="match status" value="1"/>
</dbReference>
<gene>
    <name evidence="12" type="ORF">B4U80_03159</name>
</gene>
<dbReference type="AlphaFoldDB" id="A0A443SL87"/>
<sequence>MMHFKRVAKYRFKTILCNACFRRHFADQRLNEELFKKHIGSPLSRHPQPSIYEPFWYSFWERSELFKPQTDKLSSELGIKDRFSMILPPPNITGDLHLGHALTVCIQDSIFRYKKMMDHSQKCIWIPGFDHAGIATQLILDKLCFASKGKRSNELSKEEFISTANEWKNNRMNSIREQLKMLGASLDFSREYFTLNSNLSESVTEAFIRLFDKGLIYRAEMMVNWSFYLNSTISDIEIVWEHIHKPKFLKVPGFNENVEFGFLHKFAYPVVDGKDGEEIVVATTRIESMLSDVAVAIHPQDERYSSLIGRHLLHPLTGQKLKVIADERSDPNFGTGAVKITPTESEIDLEVANEHNLTGESSLDEYGFVKCPNIKDEYSFLNGTHRYSAKIKIIDLLNKLGLYRGKVEHQTKVPLCSRSGDVIEKRILPQWFLKSEPVLSEIQKVIENNEIEIIPKRQKNKVFDWGNGKDWCISRQIMWGHRIPAYNVFTNGKNIGFVAAKNEKEAMEKAERSFKLSHSEIKLIQDKDVLDTWFSSALLPFSVLGWPNESSLDYKSFYPLNLMETGVDILTFWVIRMLMLGKYLTGEWPFKKVILHGMVRDADGRKMTKSLGNVIDPKDVIQGITPDQLKAKTLEYKAKGILDESMLKAALKNQEKLFPEGIVPCSSDSLRMSLFEMKTATHEALKLSVNKIIANRNCVNKMWQTFNFFNLMLEKKPHSHKWVNEVSSLEIAYQLSNMDKWILSRLATFVETCHESIQTADFANIHSAINTFWVENMCDFYLESLKLTFYAQNRDDEAISQCLNVLAVCLKNALITIHPFMPFVTEELFQRLKDLTNDSSDQTKSILLEEYPKNELWSKFKNSDHENTMNVVHNIIRKIRDVKNKLNSTADEEKEVVIHVIAEPSLVQKITLFADIFPKFTRSQLFIITSEQSPQDSSSQWLNIKVEGVTLAVKPSVILVSKRLESILHKQNKLKDKLQILENKPKSQRGEIKKAEMLDELKQLQTDETEIRTLMNVLDKKLQNKI</sequence>
<evidence type="ECO:0000313" key="12">
    <source>
        <dbReference type="EMBL" id="RWS28290.1"/>
    </source>
</evidence>
<keyword evidence="5 9" id="KW-0067">ATP-binding</keyword>
<dbReference type="InterPro" id="IPR001412">
    <property type="entry name" value="aa-tRNA-synth_I_CS"/>
</dbReference>
<dbReference type="Gene3D" id="2.170.220.10">
    <property type="match status" value="1"/>
</dbReference>
<evidence type="ECO:0000256" key="4">
    <source>
        <dbReference type="ARBA" id="ARBA00022741"/>
    </source>
</evidence>
<dbReference type="InterPro" id="IPR002300">
    <property type="entry name" value="aa-tRNA-synth_Ia"/>
</dbReference>
<dbReference type="Gene3D" id="1.10.730.10">
    <property type="entry name" value="Isoleucyl-tRNA Synthetase, Domain 1"/>
    <property type="match status" value="1"/>
</dbReference>
<name>A0A443SL87_9ACAR</name>
<dbReference type="PRINTS" id="PR00986">
    <property type="entry name" value="TRNASYNTHVAL"/>
</dbReference>
<dbReference type="OrthoDB" id="629407at2759"/>
<evidence type="ECO:0000256" key="9">
    <source>
        <dbReference type="RuleBase" id="RU363035"/>
    </source>
</evidence>
<dbReference type="GO" id="GO:0005829">
    <property type="term" value="C:cytosol"/>
    <property type="evidence" value="ECO:0007669"/>
    <property type="project" value="TreeGrafter"/>
</dbReference>
<evidence type="ECO:0000256" key="2">
    <source>
        <dbReference type="ARBA" id="ARBA00013169"/>
    </source>
</evidence>
<keyword evidence="3 9" id="KW-0436">Ligase</keyword>
<evidence type="ECO:0000256" key="1">
    <source>
        <dbReference type="ARBA" id="ARBA00005594"/>
    </source>
</evidence>
<organism evidence="12 13">
    <name type="scientific">Leptotrombidium deliense</name>
    <dbReference type="NCBI Taxonomy" id="299467"/>
    <lineage>
        <taxon>Eukaryota</taxon>
        <taxon>Metazoa</taxon>
        <taxon>Ecdysozoa</taxon>
        <taxon>Arthropoda</taxon>
        <taxon>Chelicerata</taxon>
        <taxon>Arachnida</taxon>
        <taxon>Acari</taxon>
        <taxon>Acariformes</taxon>
        <taxon>Trombidiformes</taxon>
        <taxon>Prostigmata</taxon>
        <taxon>Anystina</taxon>
        <taxon>Parasitengona</taxon>
        <taxon>Trombiculoidea</taxon>
        <taxon>Trombiculidae</taxon>
        <taxon>Leptotrombidium</taxon>
    </lineage>
</organism>
<dbReference type="CDD" id="cd07962">
    <property type="entry name" value="Anticodon_Ia_Val"/>
    <property type="match status" value="1"/>
</dbReference>
<dbReference type="InterPro" id="IPR013155">
    <property type="entry name" value="M/V/L/I-tRNA-synth_anticd-bd"/>
</dbReference>
<feature type="domain" description="Methionyl/Valyl/Leucyl/Isoleucyl-tRNA synthetase anticodon-binding" evidence="11">
    <location>
        <begin position="739"/>
        <end position="898"/>
    </location>
</feature>
<dbReference type="InterPro" id="IPR014729">
    <property type="entry name" value="Rossmann-like_a/b/a_fold"/>
</dbReference>
<comment type="similarity">
    <text evidence="1 9">Belongs to the class-I aminoacyl-tRNA synthetase family.</text>
</comment>
<dbReference type="GO" id="GO:0005524">
    <property type="term" value="F:ATP binding"/>
    <property type="evidence" value="ECO:0007669"/>
    <property type="project" value="UniProtKB-KW"/>
</dbReference>
<evidence type="ECO:0000259" key="11">
    <source>
        <dbReference type="Pfam" id="PF08264"/>
    </source>
</evidence>
<dbReference type="SUPFAM" id="SSF52374">
    <property type="entry name" value="Nucleotidylyl transferase"/>
    <property type="match status" value="1"/>
</dbReference>
<dbReference type="EMBL" id="NCKV01001469">
    <property type="protein sequence ID" value="RWS28290.1"/>
    <property type="molecule type" value="Genomic_DNA"/>
</dbReference>
<evidence type="ECO:0000313" key="13">
    <source>
        <dbReference type="Proteomes" id="UP000288716"/>
    </source>
</evidence>
<dbReference type="Gene3D" id="3.90.740.10">
    <property type="entry name" value="Valyl/Leucyl/Isoleucyl-tRNA synthetase, editing domain"/>
    <property type="match status" value="1"/>
</dbReference>
<dbReference type="InterPro" id="IPR009080">
    <property type="entry name" value="tRNAsynth_Ia_anticodon-bd"/>
</dbReference>
<dbReference type="SUPFAM" id="SSF47323">
    <property type="entry name" value="Anticodon-binding domain of a subclass of class I aminoacyl-tRNA synthetases"/>
    <property type="match status" value="1"/>
</dbReference>
<dbReference type="SUPFAM" id="SSF50677">
    <property type="entry name" value="ValRS/IleRS/LeuRS editing domain"/>
    <property type="match status" value="1"/>
</dbReference>
<dbReference type="VEuPathDB" id="VectorBase:LDEU003751"/>
<dbReference type="InterPro" id="IPR009008">
    <property type="entry name" value="Val/Leu/Ile-tRNA-synth_edit"/>
</dbReference>
<proteinExistence type="inferred from homology"/>
<evidence type="ECO:0000256" key="6">
    <source>
        <dbReference type="ARBA" id="ARBA00022917"/>
    </source>
</evidence>
<protein>
    <recommendedName>
        <fullName evidence="2">valine--tRNA ligase</fullName>
        <ecNumber evidence="2">6.1.1.9</ecNumber>
    </recommendedName>
    <alternativeName>
        <fullName evidence="8">Valyl-tRNA synthetase</fullName>
    </alternativeName>
</protein>
<dbReference type="Gene3D" id="3.40.50.620">
    <property type="entry name" value="HUPs"/>
    <property type="match status" value="2"/>
</dbReference>
<evidence type="ECO:0000256" key="8">
    <source>
        <dbReference type="ARBA" id="ARBA00029936"/>
    </source>
</evidence>
<dbReference type="NCBIfam" id="NF004349">
    <property type="entry name" value="PRK05729.1"/>
    <property type="match status" value="1"/>
</dbReference>
<dbReference type="EC" id="6.1.1.9" evidence="2"/>
<evidence type="ECO:0000256" key="7">
    <source>
        <dbReference type="ARBA" id="ARBA00023146"/>
    </source>
</evidence>
<keyword evidence="6 9" id="KW-0648">Protein biosynthesis</keyword>
<keyword evidence="13" id="KW-1185">Reference proteome</keyword>
<evidence type="ECO:0000256" key="3">
    <source>
        <dbReference type="ARBA" id="ARBA00022598"/>
    </source>
</evidence>
<dbReference type="GO" id="GO:0004832">
    <property type="term" value="F:valine-tRNA ligase activity"/>
    <property type="evidence" value="ECO:0007669"/>
    <property type="project" value="UniProtKB-EC"/>
</dbReference>
<dbReference type="Pfam" id="PF00133">
    <property type="entry name" value="tRNA-synt_1"/>
    <property type="match status" value="1"/>
</dbReference>
<dbReference type="GO" id="GO:0002161">
    <property type="term" value="F:aminoacyl-tRNA deacylase activity"/>
    <property type="evidence" value="ECO:0007669"/>
    <property type="project" value="InterPro"/>
</dbReference>
<dbReference type="GO" id="GO:0006438">
    <property type="term" value="P:valyl-tRNA aminoacylation"/>
    <property type="evidence" value="ECO:0007669"/>
    <property type="project" value="InterPro"/>
</dbReference>
<dbReference type="PANTHER" id="PTHR11946:SF109">
    <property type="entry name" value="VALINE--TRNA LIGASE"/>
    <property type="match status" value="1"/>
</dbReference>
<keyword evidence="4 9" id="KW-0547">Nucleotide-binding</keyword>
<dbReference type="Pfam" id="PF08264">
    <property type="entry name" value="Anticodon_1"/>
    <property type="match status" value="1"/>
</dbReference>
<evidence type="ECO:0000256" key="5">
    <source>
        <dbReference type="ARBA" id="ARBA00022840"/>
    </source>
</evidence>
<accession>A0A443SL87</accession>
<reference evidence="12 13" key="1">
    <citation type="journal article" date="2018" name="Gigascience">
        <title>Genomes of trombidid mites reveal novel predicted allergens and laterally-transferred genes associated with secondary metabolism.</title>
        <authorList>
            <person name="Dong X."/>
            <person name="Chaisiri K."/>
            <person name="Xia D."/>
            <person name="Armstrong S.D."/>
            <person name="Fang Y."/>
            <person name="Donnelly M.J."/>
            <person name="Kadowaki T."/>
            <person name="McGarry J.W."/>
            <person name="Darby A.C."/>
            <person name="Makepeace B.L."/>
        </authorList>
    </citation>
    <scope>NUCLEOTIDE SEQUENCE [LARGE SCALE GENOMIC DNA]</scope>
    <source>
        <strain evidence="12">UoL-UT</strain>
    </source>
</reference>
<comment type="caution">
    <text evidence="12">The sequence shown here is derived from an EMBL/GenBank/DDBJ whole genome shotgun (WGS) entry which is preliminary data.</text>
</comment>
<dbReference type="Proteomes" id="UP000288716">
    <property type="component" value="Unassembled WGS sequence"/>
</dbReference>
<dbReference type="NCBIfam" id="TIGR00422">
    <property type="entry name" value="valS"/>
    <property type="match status" value="1"/>
</dbReference>
<keyword evidence="7 9" id="KW-0030">Aminoacyl-tRNA synthetase</keyword>
<evidence type="ECO:0000259" key="10">
    <source>
        <dbReference type="Pfam" id="PF00133"/>
    </source>
</evidence>
<feature type="domain" description="Aminoacyl-tRNA synthetase class Ia" evidence="10">
    <location>
        <begin position="56"/>
        <end position="681"/>
    </location>
</feature>
<dbReference type="PROSITE" id="PS00178">
    <property type="entry name" value="AA_TRNA_LIGASE_I"/>
    <property type="match status" value="1"/>
</dbReference>
<dbReference type="InterPro" id="IPR033705">
    <property type="entry name" value="Anticodon_Ia_Val"/>
</dbReference>
<dbReference type="InterPro" id="IPR002303">
    <property type="entry name" value="Valyl-tRNA_ligase"/>
</dbReference>